<feature type="transmembrane region" description="Helical" evidence="9">
    <location>
        <begin position="27"/>
        <end position="46"/>
    </location>
</feature>
<evidence type="ECO:0000256" key="2">
    <source>
        <dbReference type="ARBA" id="ARBA00012180"/>
    </source>
</evidence>
<organism evidence="12 13">
    <name type="scientific">Mycteria americana</name>
    <name type="common">Wood stork</name>
    <dbReference type="NCBI Taxonomy" id="33587"/>
    <lineage>
        <taxon>Eukaryota</taxon>
        <taxon>Metazoa</taxon>
        <taxon>Chordata</taxon>
        <taxon>Craniata</taxon>
        <taxon>Vertebrata</taxon>
        <taxon>Euteleostomi</taxon>
        <taxon>Archelosauria</taxon>
        <taxon>Archosauria</taxon>
        <taxon>Dinosauria</taxon>
        <taxon>Saurischia</taxon>
        <taxon>Theropoda</taxon>
        <taxon>Coelurosauria</taxon>
        <taxon>Aves</taxon>
        <taxon>Neognathae</taxon>
        <taxon>Neoaves</taxon>
        <taxon>Aequornithes</taxon>
        <taxon>Ciconiiformes</taxon>
        <taxon>Ciconiidae</taxon>
        <taxon>Mycteria</taxon>
    </lineage>
</organism>
<dbReference type="SUPFAM" id="SSF53098">
    <property type="entry name" value="Ribonuclease H-like"/>
    <property type="match status" value="2"/>
</dbReference>
<dbReference type="PANTHER" id="PTHR41694">
    <property type="entry name" value="ENDOGENOUS RETROVIRUS GROUP K MEMBER POL PROTEIN"/>
    <property type="match status" value="1"/>
</dbReference>
<protein>
    <recommendedName>
        <fullName evidence="2">ribonuclease H</fullName>
        <ecNumber evidence="2">3.1.26.4</ecNumber>
    </recommendedName>
</protein>
<keyword evidence="3" id="KW-0808">Transferase</keyword>
<dbReference type="Pfam" id="PF18697">
    <property type="entry name" value="MLVIN_C"/>
    <property type="match status" value="1"/>
</dbReference>
<evidence type="ECO:0000256" key="4">
    <source>
        <dbReference type="ARBA" id="ARBA00022695"/>
    </source>
</evidence>
<evidence type="ECO:0000256" key="3">
    <source>
        <dbReference type="ARBA" id="ARBA00022679"/>
    </source>
</evidence>
<evidence type="ECO:0000256" key="7">
    <source>
        <dbReference type="ARBA" id="ARBA00022801"/>
    </source>
</evidence>
<dbReference type="Gene3D" id="3.30.70.270">
    <property type="match status" value="2"/>
</dbReference>
<keyword evidence="8" id="KW-0695">RNA-directed DNA polymerase</keyword>
<dbReference type="InterPro" id="IPR036397">
    <property type="entry name" value="RNaseH_sf"/>
</dbReference>
<dbReference type="Pfam" id="PF17919">
    <property type="entry name" value="RT_RNaseH_2"/>
    <property type="match status" value="1"/>
</dbReference>
<evidence type="ECO:0000256" key="1">
    <source>
        <dbReference type="ARBA" id="ARBA00010879"/>
    </source>
</evidence>
<dbReference type="InterPro" id="IPR041588">
    <property type="entry name" value="Integrase_H2C2"/>
</dbReference>
<dbReference type="InterPro" id="IPR041577">
    <property type="entry name" value="RT_RNaseH_2"/>
</dbReference>
<dbReference type="Gene3D" id="3.10.20.370">
    <property type="match status" value="1"/>
</dbReference>
<dbReference type="Proteomes" id="UP001333110">
    <property type="component" value="Unassembled WGS sequence"/>
</dbReference>
<dbReference type="Gene3D" id="3.30.420.10">
    <property type="entry name" value="Ribonuclease H-like superfamily/Ribonuclease H"/>
    <property type="match status" value="2"/>
</dbReference>
<dbReference type="CDD" id="cd09273">
    <property type="entry name" value="RNase_HI_RT_Bel"/>
    <property type="match status" value="1"/>
</dbReference>
<dbReference type="Pfam" id="PF17921">
    <property type="entry name" value="Integrase_H2C2"/>
    <property type="match status" value="1"/>
</dbReference>
<dbReference type="Pfam" id="PF00075">
    <property type="entry name" value="RNase_H"/>
    <property type="match status" value="1"/>
</dbReference>
<dbReference type="GO" id="GO:0004523">
    <property type="term" value="F:RNA-DNA hybrid ribonuclease activity"/>
    <property type="evidence" value="ECO:0007669"/>
    <property type="project" value="UniProtKB-EC"/>
</dbReference>
<evidence type="ECO:0000259" key="10">
    <source>
        <dbReference type="PROSITE" id="PS50879"/>
    </source>
</evidence>
<dbReference type="SUPFAM" id="SSF56672">
    <property type="entry name" value="DNA/RNA polymerases"/>
    <property type="match status" value="1"/>
</dbReference>
<sequence>MSIRTGYDLSAIFQGDRSGQEKQHVRLLGTNTSLVWVIAALAWFFAKLTLCQFRSIQLHLPKETAWKAQFCLLTAKQQENIDIPEEIVDAVLPTVWATNRPGRAKNAVPVKIELKSRAQPYVDDILIGTPSEQECKGATIDLLNFLGLAGYRVSRKKAQIVQTTVEYLGFEVSQGERKLGLERKEAICRIAPPRSKKGLRGFLGMAGWCRLWIPNFSLIAKPLYAAIRGPEEILEWTPECEKSFDTIKTELMRAPALGLPNLSKPFILYVCERQHVALGVSIQTLGDWKRPVAYFSKQLDEVSKGWPACLRAVAATVLLIAEAQKLTLGQPITVFVPHAIQTVLEQCGHHWLSPSRLIQYQASLVEQGDVTLKVTSTLNPATLLPVNENHELEHDCLQVMEQVYSSRPDLKDVPLEDPDWELFTDGSSFVDDGKRKAGYAVVTLHRETEAKPLPANTSAQKAEIVALTRALELSENMRVNIYMDSKYAFGVIHAHGAVWKERGLLSSQGTPIKHGETILKLLQAVLKPKEVSVIHCKAHQKGQTDIISGNRKADETAKRVALTDSKVGALIPTGRILLDPPIYSEKDNQLAKLLNCAKTQDGWWTTDTGQIIVTAPLMRELIKRTHQETPMGADAVLADIRRYAIGPRMQKLANAIVKQCLICSKNNPKIQKRPPPGQVKRGQTPGEYWQIDFSELQRSNHFKYLLVLADTFSGWPEAFPCRTNKAREVVRVLLKEIIPRFGIPEGMASDNGPHFIAKIVQEVAKFLQFDWNLHTPWRPQSSGKVERMNQTLKRQILKLCQETQMKWIEVLPIALLRIRITPRIREGVSPFEILYGKPYPVNKLTGRSDQMHVSGDQILTEYLLSLGRTLSSLHSYLHERTPVPLDIPVHTFQPGDQVYVRTWKDEPLRERWKGPYLVLLITPTAIKVKGIASWIHYTRVKTSPPEEWTLRETALLKLKLTRK</sequence>
<comment type="similarity">
    <text evidence="1">Belongs to the beta type-B retroviral polymerase family. HERV class-II K(HML-2) pol subfamily.</text>
</comment>
<dbReference type="AlphaFoldDB" id="A0AAN7NAV4"/>
<keyword evidence="7" id="KW-0378">Hydrolase</keyword>
<dbReference type="InterPro" id="IPR001584">
    <property type="entry name" value="Integrase_cat-core"/>
</dbReference>
<keyword evidence="4" id="KW-0548">Nucleotidyltransferase</keyword>
<dbReference type="InterPro" id="IPR000477">
    <property type="entry name" value="RT_dom"/>
</dbReference>
<dbReference type="GO" id="GO:0003964">
    <property type="term" value="F:RNA-directed DNA polymerase activity"/>
    <property type="evidence" value="ECO:0007669"/>
    <property type="project" value="UniProtKB-KW"/>
</dbReference>
<dbReference type="EC" id="3.1.26.4" evidence="2"/>
<evidence type="ECO:0000313" key="13">
    <source>
        <dbReference type="Proteomes" id="UP001333110"/>
    </source>
</evidence>
<accession>A0AAN7NAV4</accession>
<evidence type="ECO:0000256" key="9">
    <source>
        <dbReference type="SAM" id="Phobius"/>
    </source>
</evidence>
<dbReference type="PANTHER" id="PTHR41694:SF5">
    <property type="entry name" value="RIBONUCLEASE H"/>
    <property type="match status" value="1"/>
</dbReference>
<evidence type="ECO:0000256" key="5">
    <source>
        <dbReference type="ARBA" id="ARBA00022722"/>
    </source>
</evidence>
<evidence type="ECO:0000313" key="12">
    <source>
        <dbReference type="EMBL" id="KAK4806888.1"/>
    </source>
</evidence>
<dbReference type="GO" id="GO:0003676">
    <property type="term" value="F:nucleic acid binding"/>
    <property type="evidence" value="ECO:0007669"/>
    <property type="project" value="InterPro"/>
</dbReference>
<dbReference type="Gene3D" id="2.30.30.850">
    <property type="match status" value="1"/>
</dbReference>
<proteinExistence type="inferred from homology"/>
<comment type="caution">
    <text evidence="12">The sequence shown here is derived from an EMBL/GenBank/DDBJ whole genome shotgun (WGS) entry which is preliminary data.</text>
</comment>
<feature type="domain" description="RNase H type-1" evidence="10">
    <location>
        <begin position="416"/>
        <end position="562"/>
    </location>
</feature>
<keyword evidence="9" id="KW-0812">Transmembrane</keyword>
<dbReference type="InterPro" id="IPR002156">
    <property type="entry name" value="RNaseH_domain"/>
</dbReference>
<dbReference type="Pfam" id="PF00665">
    <property type="entry name" value="rve"/>
    <property type="match status" value="1"/>
</dbReference>
<reference evidence="12 13" key="1">
    <citation type="journal article" date="2023" name="J. Hered.">
        <title>Chromosome-level genome of the wood stork (Mycteria americana) provides insight into avian chromosome evolution.</title>
        <authorList>
            <person name="Flamio R. Jr."/>
            <person name="Ramstad K.M."/>
        </authorList>
    </citation>
    <scope>NUCLEOTIDE SEQUENCE [LARGE SCALE GENOMIC DNA]</scope>
    <source>
        <strain evidence="12">JAX WOST 10</strain>
    </source>
</reference>
<dbReference type="InterPro" id="IPR043502">
    <property type="entry name" value="DNA/RNA_pol_sf"/>
</dbReference>
<evidence type="ECO:0000259" key="11">
    <source>
        <dbReference type="PROSITE" id="PS50994"/>
    </source>
</evidence>
<dbReference type="Gene3D" id="1.10.340.70">
    <property type="match status" value="1"/>
</dbReference>
<dbReference type="Pfam" id="PF00078">
    <property type="entry name" value="RVT_1"/>
    <property type="match status" value="1"/>
</dbReference>
<keyword evidence="5" id="KW-0540">Nuclease</keyword>
<dbReference type="InterPro" id="IPR043128">
    <property type="entry name" value="Rev_trsase/Diguanyl_cyclase"/>
</dbReference>
<dbReference type="EMBL" id="JAUNZN010000033">
    <property type="protein sequence ID" value="KAK4806888.1"/>
    <property type="molecule type" value="Genomic_DNA"/>
</dbReference>
<keyword evidence="9" id="KW-1133">Transmembrane helix</keyword>
<evidence type="ECO:0000256" key="6">
    <source>
        <dbReference type="ARBA" id="ARBA00022759"/>
    </source>
</evidence>
<dbReference type="InterPro" id="IPR012337">
    <property type="entry name" value="RNaseH-like_sf"/>
</dbReference>
<name>A0AAN7NAV4_MYCAM</name>
<dbReference type="InterPro" id="IPR040643">
    <property type="entry name" value="MLVIN_C"/>
</dbReference>
<dbReference type="PROSITE" id="PS50879">
    <property type="entry name" value="RNASE_H_1"/>
    <property type="match status" value="1"/>
</dbReference>
<evidence type="ECO:0000256" key="8">
    <source>
        <dbReference type="ARBA" id="ARBA00022918"/>
    </source>
</evidence>
<keyword evidence="9" id="KW-0472">Membrane</keyword>
<gene>
    <name evidence="12" type="ORF">QYF61_012609</name>
</gene>
<dbReference type="GO" id="GO:0015074">
    <property type="term" value="P:DNA integration"/>
    <property type="evidence" value="ECO:0007669"/>
    <property type="project" value="InterPro"/>
</dbReference>
<keyword evidence="13" id="KW-1185">Reference proteome</keyword>
<keyword evidence="6" id="KW-0255">Endonuclease</keyword>
<dbReference type="PROSITE" id="PS50994">
    <property type="entry name" value="INTEGRASE"/>
    <property type="match status" value="1"/>
</dbReference>
<feature type="domain" description="Integrase catalytic" evidence="11">
    <location>
        <begin position="681"/>
        <end position="838"/>
    </location>
</feature>